<accession>A0A8C6H593</accession>
<dbReference type="AlphaFoldDB" id="A0A8C6H593"/>
<sequence>MSRKDNHQHVAQETDLEVLRIYVKLVTVQLTEMSKGLLEVVHVLNPQAQGCQHFLAMGSNPGVSHNGESRREVSKLVKESLSPWVNNQETISLHSLPSQSFSSNFFQVHFIPDACDSCLLLSCEVNHGVRSRSLEMISSVQKQVCSRG</sequence>
<dbReference type="Ensembl" id="ENSMSIT00000020332.1">
    <property type="protein sequence ID" value="ENSMSIP00000016000.1"/>
    <property type="gene ID" value="ENSMSIG00000013771.1"/>
</dbReference>
<evidence type="ECO:0000313" key="1">
    <source>
        <dbReference type="Ensembl" id="ENSMSIP00000016000.1"/>
    </source>
</evidence>
<protein>
    <submittedName>
        <fullName evidence="1">Uncharacterized protein</fullName>
    </submittedName>
</protein>
<organism evidence="1 2">
    <name type="scientific">Mus spicilegus</name>
    <name type="common">Mound-building mouse</name>
    <dbReference type="NCBI Taxonomy" id="10103"/>
    <lineage>
        <taxon>Eukaryota</taxon>
        <taxon>Metazoa</taxon>
        <taxon>Chordata</taxon>
        <taxon>Craniata</taxon>
        <taxon>Vertebrata</taxon>
        <taxon>Euteleostomi</taxon>
        <taxon>Mammalia</taxon>
        <taxon>Eutheria</taxon>
        <taxon>Euarchontoglires</taxon>
        <taxon>Glires</taxon>
        <taxon>Rodentia</taxon>
        <taxon>Myomorpha</taxon>
        <taxon>Muroidea</taxon>
        <taxon>Muridae</taxon>
        <taxon>Murinae</taxon>
        <taxon>Mus</taxon>
        <taxon>Mus</taxon>
    </lineage>
</organism>
<proteinExistence type="predicted"/>
<reference evidence="1" key="1">
    <citation type="submission" date="2025-08" db="UniProtKB">
        <authorList>
            <consortium name="Ensembl"/>
        </authorList>
    </citation>
    <scope>IDENTIFICATION</scope>
</reference>
<dbReference type="Proteomes" id="UP000694415">
    <property type="component" value="Unplaced"/>
</dbReference>
<dbReference type="GeneTree" id="ENSGT00390000010849"/>
<keyword evidence="2" id="KW-1185">Reference proteome</keyword>
<reference evidence="1" key="2">
    <citation type="submission" date="2025-09" db="UniProtKB">
        <authorList>
            <consortium name="Ensembl"/>
        </authorList>
    </citation>
    <scope>IDENTIFICATION</scope>
</reference>
<name>A0A8C6H593_MUSSI</name>
<evidence type="ECO:0000313" key="2">
    <source>
        <dbReference type="Proteomes" id="UP000694415"/>
    </source>
</evidence>